<sequence length="843" mass="95644">MPRRHYHKHACFALERSIKYEEARVVNLPEASNVNCCLCLYIVSFPKQLMRCGHIFCHSCIVRCFRIFERCPLCRGRSSFKEIKDVSEEYKEMLSQLKYRCIHPGCNIAMGLPGIHYHQLLCPNRPQIDVRNADANDDEYEWNSAILVNTYIKNGLVNSETHKKDISEAFFVKNGTGHAADGNDEEILVDVDEDTVDEDTADEDTADEDTADARNDDVNIEINNDNANYVCRNPCVSGSSSDTDSFKSCTLELQNDGRLQAINAASNCANMGNNENYRNKFVMVSQDNAIDRRRAINEAALMASVRRVIAALFIQPNRPCDIWLRVHSFKSLMRNPREQISLTSKAREQYMKMQSLQQQRQFELESFQQPATIHQLFASQQTATAFQPVAASREIATTSHESTTDSQEVASTSQNEEHANGAVTTVSEISTSQSIASTSHNTSTSQQAHSEQLGTNVQHQTPPTTSQQQSETAAATLQQLETTPQQPELPGTTRTSEQLPSTARNNEATTFETTADAWMEPSTSTNDLNPYNRKISRFGTATSFLSNPIATELLVPTAANFSDVFSSSFSDFFNFHSLGVSIPANSLFNFGNNRFGLNNSNPPAANFRDFLINQFPLWNFSSNHTLNPDNNRPNLFNPDSPYHQHHLPPPPPNPSVPNPYFSNGISDDFHLADFPTEDEPQHSLTVIRDPARSMRNNYMVPDMETPFLSEEILKEIFETILLSAHRSLCDSELWNQIIARANLPNSQEDVLLYGKLWKEIIRQIENCYHKVNEGFWSSLSEVNRLEICQLLSKKILKRWERLMTSKNRQIKVQMRCHQAQHFGYINFFGQFRIFGSRSENYNF</sequence>
<evidence type="ECO:0000259" key="6">
    <source>
        <dbReference type="PROSITE" id="PS50089"/>
    </source>
</evidence>
<dbReference type="GO" id="GO:0006511">
    <property type="term" value="P:ubiquitin-dependent protein catabolic process"/>
    <property type="evidence" value="ECO:0000318"/>
    <property type="project" value="GO_Central"/>
</dbReference>
<dbReference type="EMBL" id="KB097495">
    <property type="protein sequence ID" value="ESN96044.1"/>
    <property type="molecule type" value="Genomic_DNA"/>
</dbReference>
<feature type="compositionally biased region" description="Low complexity" evidence="5">
    <location>
        <begin position="460"/>
        <end position="490"/>
    </location>
</feature>
<feature type="region of interest" description="Disordered" evidence="5">
    <location>
        <begin position="197"/>
        <end position="217"/>
    </location>
</feature>
<evidence type="ECO:0000256" key="4">
    <source>
        <dbReference type="PROSITE-ProRule" id="PRU00175"/>
    </source>
</evidence>
<accession>T1ETM5</accession>
<gene>
    <name evidence="8" type="primary">20199925</name>
    <name evidence="7" type="ORF">HELRODRAFT_163072</name>
</gene>
<dbReference type="InterPro" id="IPR013083">
    <property type="entry name" value="Znf_RING/FYVE/PHD"/>
</dbReference>
<dbReference type="PROSITE" id="PS50089">
    <property type="entry name" value="ZF_RING_2"/>
    <property type="match status" value="1"/>
</dbReference>
<evidence type="ECO:0000256" key="1">
    <source>
        <dbReference type="ARBA" id="ARBA00022723"/>
    </source>
</evidence>
<feature type="domain" description="RING-type" evidence="6">
    <location>
        <begin position="36"/>
        <end position="75"/>
    </location>
</feature>
<feature type="region of interest" description="Disordered" evidence="5">
    <location>
        <begin position="392"/>
        <end position="506"/>
    </location>
</feature>
<dbReference type="InterPro" id="IPR017907">
    <property type="entry name" value="Znf_RING_CS"/>
</dbReference>
<feature type="region of interest" description="Disordered" evidence="5">
    <location>
        <begin position="629"/>
        <end position="654"/>
    </location>
</feature>
<dbReference type="AlphaFoldDB" id="T1ETM5"/>
<reference evidence="7 9" key="2">
    <citation type="journal article" date="2013" name="Nature">
        <title>Insights into bilaterian evolution from three spiralian genomes.</title>
        <authorList>
            <person name="Simakov O."/>
            <person name="Marletaz F."/>
            <person name="Cho S.J."/>
            <person name="Edsinger-Gonzales E."/>
            <person name="Havlak P."/>
            <person name="Hellsten U."/>
            <person name="Kuo D.H."/>
            <person name="Larsson T."/>
            <person name="Lv J."/>
            <person name="Arendt D."/>
            <person name="Savage R."/>
            <person name="Osoegawa K."/>
            <person name="de Jong P."/>
            <person name="Grimwood J."/>
            <person name="Chapman J.A."/>
            <person name="Shapiro H."/>
            <person name="Aerts A."/>
            <person name="Otillar R.P."/>
            <person name="Terry A.Y."/>
            <person name="Boore J.L."/>
            <person name="Grigoriev I.V."/>
            <person name="Lindberg D.R."/>
            <person name="Seaver E.C."/>
            <person name="Weisblat D.A."/>
            <person name="Putnam N.H."/>
            <person name="Rokhsar D.S."/>
        </authorList>
    </citation>
    <scope>NUCLEOTIDE SEQUENCE</scope>
</reference>
<dbReference type="InParanoid" id="T1ETM5"/>
<dbReference type="PANTHER" id="PTHR46016">
    <property type="entry name" value="ZINC FINGER, RING/FYVE/PHD-TYPE"/>
    <property type="match status" value="1"/>
</dbReference>
<evidence type="ECO:0000313" key="9">
    <source>
        <dbReference type="Proteomes" id="UP000015101"/>
    </source>
</evidence>
<dbReference type="KEGG" id="hro:HELRODRAFT_163072"/>
<evidence type="ECO:0000256" key="2">
    <source>
        <dbReference type="ARBA" id="ARBA00022771"/>
    </source>
</evidence>
<feature type="compositionally biased region" description="Polar residues" evidence="5">
    <location>
        <begin position="422"/>
        <end position="459"/>
    </location>
</feature>
<dbReference type="PANTHER" id="PTHR46016:SF1">
    <property type="entry name" value="RING-TYPE DOMAIN-CONTAINING PROTEIN"/>
    <property type="match status" value="1"/>
</dbReference>
<dbReference type="GO" id="GO:0061630">
    <property type="term" value="F:ubiquitin protein ligase activity"/>
    <property type="evidence" value="ECO:0000318"/>
    <property type="project" value="GO_Central"/>
</dbReference>
<dbReference type="HOGENOM" id="CLU_337799_0_0_1"/>
<dbReference type="InterPro" id="IPR051438">
    <property type="entry name" value="RNF_E3_ubiq-protein_ligase"/>
</dbReference>
<dbReference type="EMBL" id="AMQM01001286">
    <property type="status" value="NOT_ANNOTATED_CDS"/>
    <property type="molecule type" value="Genomic_DNA"/>
</dbReference>
<dbReference type="GeneID" id="20199925"/>
<evidence type="ECO:0000256" key="3">
    <source>
        <dbReference type="ARBA" id="ARBA00022833"/>
    </source>
</evidence>
<keyword evidence="3" id="KW-0862">Zinc</keyword>
<evidence type="ECO:0000313" key="8">
    <source>
        <dbReference type="EnsemblMetazoa" id="HelroP163072"/>
    </source>
</evidence>
<dbReference type="EnsemblMetazoa" id="HelroT163072">
    <property type="protein sequence ID" value="HelroP163072"/>
    <property type="gene ID" value="HelroG163072"/>
</dbReference>
<dbReference type="GO" id="GO:0000209">
    <property type="term" value="P:protein polyubiquitination"/>
    <property type="evidence" value="ECO:0000318"/>
    <property type="project" value="GO_Central"/>
</dbReference>
<dbReference type="GO" id="GO:0008270">
    <property type="term" value="F:zinc ion binding"/>
    <property type="evidence" value="ECO:0007669"/>
    <property type="project" value="UniProtKB-KW"/>
</dbReference>
<evidence type="ECO:0000256" key="5">
    <source>
        <dbReference type="SAM" id="MobiDB-lite"/>
    </source>
</evidence>
<dbReference type="Proteomes" id="UP000015101">
    <property type="component" value="Unassembled WGS sequence"/>
</dbReference>
<protein>
    <recommendedName>
        <fullName evidence="6">RING-type domain-containing protein</fullName>
    </recommendedName>
</protein>
<dbReference type="PROSITE" id="PS00518">
    <property type="entry name" value="ZF_RING_1"/>
    <property type="match status" value="1"/>
</dbReference>
<dbReference type="InterPro" id="IPR001841">
    <property type="entry name" value="Znf_RING"/>
</dbReference>
<dbReference type="SUPFAM" id="SSF57850">
    <property type="entry name" value="RING/U-box"/>
    <property type="match status" value="1"/>
</dbReference>
<organism evidence="8 9">
    <name type="scientific">Helobdella robusta</name>
    <name type="common">Californian leech</name>
    <dbReference type="NCBI Taxonomy" id="6412"/>
    <lineage>
        <taxon>Eukaryota</taxon>
        <taxon>Metazoa</taxon>
        <taxon>Spiralia</taxon>
        <taxon>Lophotrochozoa</taxon>
        <taxon>Annelida</taxon>
        <taxon>Clitellata</taxon>
        <taxon>Hirudinea</taxon>
        <taxon>Rhynchobdellida</taxon>
        <taxon>Glossiphoniidae</taxon>
        <taxon>Helobdella</taxon>
    </lineage>
</organism>
<keyword evidence="1" id="KW-0479">Metal-binding</keyword>
<feature type="compositionally biased region" description="Polar residues" evidence="5">
    <location>
        <begin position="492"/>
        <end position="506"/>
    </location>
</feature>
<reference evidence="8" key="3">
    <citation type="submission" date="2015-06" db="UniProtKB">
        <authorList>
            <consortium name="EnsemblMetazoa"/>
        </authorList>
    </citation>
    <scope>IDENTIFICATION</scope>
</reference>
<dbReference type="CTD" id="20199925"/>
<keyword evidence="9" id="KW-1185">Reference proteome</keyword>
<evidence type="ECO:0000313" key="7">
    <source>
        <dbReference type="EMBL" id="ESN96044.1"/>
    </source>
</evidence>
<keyword evidence="2 4" id="KW-0863">Zinc-finger</keyword>
<dbReference type="RefSeq" id="XP_009025302.1">
    <property type="nucleotide sequence ID" value="XM_009027054.1"/>
</dbReference>
<proteinExistence type="predicted"/>
<dbReference type="Gene3D" id="3.30.40.10">
    <property type="entry name" value="Zinc/RING finger domain, C3HC4 (zinc finger)"/>
    <property type="match status" value="1"/>
</dbReference>
<feature type="compositionally biased region" description="Polar residues" evidence="5">
    <location>
        <begin position="395"/>
        <end position="414"/>
    </location>
</feature>
<name>T1ETM5_HELRO</name>
<feature type="compositionally biased region" description="Acidic residues" evidence="5">
    <location>
        <begin position="197"/>
        <end position="210"/>
    </location>
</feature>
<dbReference type="OrthoDB" id="5600418at2759"/>
<reference evidence="9" key="1">
    <citation type="submission" date="2012-12" db="EMBL/GenBank/DDBJ databases">
        <authorList>
            <person name="Hellsten U."/>
            <person name="Grimwood J."/>
            <person name="Chapman J.A."/>
            <person name="Shapiro H."/>
            <person name="Aerts A."/>
            <person name="Otillar R.P."/>
            <person name="Terry A.Y."/>
            <person name="Boore J.L."/>
            <person name="Simakov O."/>
            <person name="Marletaz F."/>
            <person name="Cho S.-J."/>
            <person name="Edsinger-Gonzales E."/>
            <person name="Havlak P."/>
            <person name="Kuo D.-H."/>
            <person name="Larsson T."/>
            <person name="Lv J."/>
            <person name="Arendt D."/>
            <person name="Savage R."/>
            <person name="Osoegawa K."/>
            <person name="de Jong P."/>
            <person name="Lindberg D.R."/>
            <person name="Seaver E.C."/>
            <person name="Weisblat D.A."/>
            <person name="Putnam N.H."/>
            <person name="Grigoriev I.V."/>
            <person name="Rokhsar D.S."/>
        </authorList>
    </citation>
    <scope>NUCLEOTIDE SEQUENCE</scope>
</reference>